<dbReference type="Gene3D" id="3.20.20.140">
    <property type="entry name" value="Metal-dependent hydrolases"/>
    <property type="match status" value="1"/>
</dbReference>
<gene>
    <name evidence="2" type="ORF">P6P90_15220</name>
</gene>
<keyword evidence="1 2" id="KW-0378">Hydrolase</keyword>
<dbReference type="CDD" id="cd01310">
    <property type="entry name" value="TatD_DNAse"/>
    <property type="match status" value="1"/>
</dbReference>
<dbReference type="RefSeq" id="WP_278018577.1">
    <property type="nucleotide sequence ID" value="NZ_JARRRY010000021.1"/>
</dbReference>
<protein>
    <submittedName>
        <fullName evidence="2">TatD family hydrolase</fullName>
    </submittedName>
</protein>
<dbReference type="EMBL" id="JARULN010000023">
    <property type="protein sequence ID" value="MDG5755268.1"/>
    <property type="molecule type" value="Genomic_DNA"/>
</dbReference>
<comment type="caution">
    <text evidence="2">The sequence shown here is derived from an EMBL/GenBank/DDBJ whole genome shotgun (WGS) entry which is preliminary data.</text>
</comment>
<evidence type="ECO:0000313" key="2">
    <source>
        <dbReference type="EMBL" id="MDG5755268.1"/>
    </source>
</evidence>
<dbReference type="SUPFAM" id="SSF51556">
    <property type="entry name" value="Metallo-dependent hydrolases"/>
    <property type="match status" value="1"/>
</dbReference>
<dbReference type="InterPro" id="IPR001130">
    <property type="entry name" value="TatD-like"/>
</dbReference>
<organism evidence="2 3">
    <name type="scientific">Ectobacillus antri</name>
    <dbReference type="NCBI Taxonomy" id="2486280"/>
    <lineage>
        <taxon>Bacteria</taxon>
        <taxon>Bacillati</taxon>
        <taxon>Bacillota</taxon>
        <taxon>Bacilli</taxon>
        <taxon>Bacillales</taxon>
        <taxon>Bacillaceae</taxon>
        <taxon>Ectobacillus</taxon>
    </lineage>
</organism>
<reference evidence="2 3" key="1">
    <citation type="submission" date="2023-04" db="EMBL/GenBank/DDBJ databases">
        <title>Ectobacillus antri isolated from activated sludge.</title>
        <authorList>
            <person name="Yan P."/>
            <person name="Liu X."/>
        </authorList>
    </citation>
    <scope>NUCLEOTIDE SEQUENCE [LARGE SCALE GENOMIC DNA]</scope>
    <source>
        <strain evidence="2 3">C18H</strain>
    </source>
</reference>
<dbReference type="PANTHER" id="PTHR46124">
    <property type="entry name" value="D-AMINOACYL-TRNA DEACYLASE"/>
    <property type="match status" value="1"/>
</dbReference>
<dbReference type="GO" id="GO:0016787">
    <property type="term" value="F:hydrolase activity"/>
    <property type="evidence" value="ECO:0007669"/>
    <property type="project" value="UniProtKB-KW"/>
</dbReference>
<dbReference type="PANTHER" id="PTHR46124:SF2">
    <property type="entry name" value="D-AMINOACYL-TRNA DEACYLASE"/>
    <property type="match status" value="1"/>
</dbReference>
<accession>A0ABT6H8Z5</accession>
<evidence type="ECO:0000256" key="1">
    <source>
        <dbReference type="ARBA" id="ARBA00022801"/>
    </source>
</evidence>
<evidence type="ECO:0000313" key="3">
    <source>
        <dbReference type="Proteomes" id="UP001218246"/>
    </source>
</evidence>
<name>A0ABT6H8Z5_9BACI</name>
<keyword evidence="3" id="KW-1185">Reference proteome</keyword>
<dbReference type="InterPro" id="IPR032466">
    <property type="entry name" value="Metal_Hydrolase"/>
</dbReference>
<dbReference type="Pfam" id="PF01026">
    <property type="entry name" value="TatD_DNase"/>
    <property type="match status" value="1"/>
</dbReference>
<dbReference type="Proteomes" id="UP001218246">
    <property type="component" value="Unassembled WGS sequence"/>
</dbReference>
<dbReference type="PROSITE" id="PS01091">
    <property type="entry name" value="TATD_3"/>
    <property type="match status" value="1"/>
</dbReference>
<dbReference type="InterPro" id="IPR018228">
    <property type="entry name" value="DNase_TatD-rel_CS"/>
</dbReference>
<sequence>MDNYFFNLFYKTKKGYFYLPYILFEMIGENLVFGVLRVFILTKEGIPRSGGIIHCFDEDWETAKKYLSLGMYVSLSGICTYKENSFLLEVIEKIPIEKLLLETDSPYISPEPNRTKRNNPSRVLDVAKFVSEVRKEPFEYIKEKVTENARKIFKI</sequence>
<proteinExistence type="predicted"/>